<sequence>MIDANTNHQMIPSTIHVQGLGELHIVGDRDTGWFAQGHLPAGDGTFFSIQMSEDGQLMAGVGFVMEQLSKLPVLQQYALDHLAAHFPVEASSGEGPLASEPEITFWELERWSMLFAEGRLPICYPYGVLVDFIGLTPVGYQDLSDAEEI</sequence>
<organism evidence="1 2">
    <name type="scientific">Stenotrophomonas maltophilia</name>
    <name type="common">Pseudomonas maltophilia</name>
    <name type="synonym">Xanthomonas maltophilia</name>
    <dbReference type="NCBI Taxonomy" id="40324"/>
    <lineage>
        <taxon>Bacteria</taxon>
        <taxon>Pseudomonadati</taxon>
        <taxon>Pseudomonadota</taxon>
        <taxon>Gammaproteobacteria</taxon>
        <taxon>Lysobacterales</taxon>
        <taxon>Lysobacteraceae</taxon>
        <taxon>Stenotrophomonas</taxon>
        <taxon>Stenotrophomonas maltophilia group</taxon>
    </lineage>
</organism>
<dbReference type="Proteomes" id="UP000216433">
    <property type="component" value="Unassembled WGS sequence"/>
</dbReference>
<name>A0A270NEQ0_STEMA</name>
<gene>
    <name evidence="1" type="ORF">CEK00_14995</name>
</gene>
<accession>A0A270NEQ0</accession>
<reference evidence="1 2" key="1">
    <citation type="submission" date="2017-06" db="EMBL/GenBank/DDBJ databases">
        <title>Genome sequencing and assembly of Stenotrophomonas maltophilia DF07.</title>
        <authorList>
            <person name="Iyer R."/>
        </authorList>
    </citation>
    <scope>NUCLEOTIDE SEQUENCE [LARGE SCALE GENOMIC DNA]</scope>
    <source>
        <strain evidence="1 2">DF07</strain>
    </source>
</reference>
<evidence type="ECO:0000313" key="1">
    <source>
        <dbReference type="EMBL" id="PAM70035.1"/>
    </source>
</evidence>
<protein>
    <submittedName>
        <fullName evidence="1">Uncharacterized protein</fullName>
    </submittedName>
</protein>
<evidence type="ECO:0000313" key="2">
    <source>
        <dbReference type="Proteomes" id="UP000216433"/>
    </source>
</evidence>
<comment type="caution">
    <text evidence="1">The sequence shown here is derived from an EMBL/GenBank/DDBJ whole genome shotgun (WGS) entry which is preliminary data.</text>
</comment>
<dbReference type="RefSeq" id="WP_049412190.1">
    <property type="nucleotide sequence ID" value="NZ_JACLBF010000004.1"/>
</dbReference>
<dbReference type="EMBL" id="NJGC01000017">
    <property type="protein sequence ID" value="PAM70035.1"/>
    <property type="molecule type" value="Genomic_DNA"/>
</dbReference>
<proteinExistence type="predicted"/>
<dbReference type="AlphaFoldDB" id="A0A270NEQ0"/>